<accession>A0A8D8XQ68</accession>
<dbReference type="EMBL" id="HBUF01342427">
    <property type="protein sequence ID" value="CAG6705433.1"/>
    <property type="molecule type" value="Transcribed_RNA"/>
</dbReference>
<proteinExistence type="predicted"/>
<feature type="signal peptide" evidence="1">
    <location>
        <begin position="1"/>
        <end position="21"/>
    </location>
</feature>
<evidence type="ECO:0000256" key="1">
    <source>
        <dbReference type="SAM" id="SignalP"/>
    </source>
</evidence>
<dbReference type="EMBL" id="HBUF01342428">
    <property type="protein sequence ID" value="CAG6705434.1"/>
    <property type="molecule type" value="Transcribed_RNA"/>
</dbReference>
<sequence length="128" mass="15055">MDVRVLTFFVLFVTIINVISAQKKDKNARIKIENEEELERLNDQYPNMDLPQKEKLAIINKLIKASKLDMGSKKFNAKDWKQNKTNVEFVKNGNKTIVVDKETNKTIDEINNEDLEGHQEGQNWYWWG</sequence>
<dbReference type="EMBL" id="HBUF01342426">
    <property type="protein sequence ID" value="CAG6705432.1"/>
    <property type="molecule type" value="Transcribed_RNA"/>
</dbReference>
<dbReference type="EMBL" id="HBUF01342425">
    <property type="protein sequence ID" value="CAG6705431.1"/>
    <property type="molecule type" value="Transcribed_RNA"/>
</dbReference>
<feature type="chain" id="PRO_5035639342" evidence="1">
    <location>
        <begin position="22"/>
        <end position="128"/>
    </location>
</feature>
<dbReference type="AlphaFoldDB" id="A0A8D8XQ68"/>
<evidence type="ECO:0000313" key="2">
    <source>
        <dbReference type="EMBL" id="CAG6705433.1"/>
    </source>
</evidence>
<name>A0A8D8XQ68_9HEMI</name>
<keyword evidence="1" id="KW-0732">Signal</keyword>
<organism evidence="2">
    <name type="scientific">Cacopsylla melanoneura</name>
    <dbReference type="NCBI Taxonomy" id="428564"/>
    <lineage>
        <taxon>Eukaryota</taxon>
        <taxon>Metazoa</taxon>
        <taxon>Ecdysozoa</taxon>
        <taxon>Arthropoda</taxon>
        <taxon>Hexapoda</taxon>
        <taxon>Insecta</taxon>
        <taxon>Pterygota</taxon>
        <taxon>Neoptera</taxon>
        <taxon>Paraneoptera</taxon>
        <taxon>Hemiptera</taxon>
        <taxon>Sternorrhyncha</taxon>
        <taxon>Psylloidea</taxon>
        <taxon>Psyllidae</taxon>
        <taxon>Psyllinae</taxon>
        <taxon>Cacopsylla</taxon>
    </lineage>
</organism>
<reference evidence="2" key="1">
    <citation type="submission" date="2021-05" db="EMBL/GenBank/DDBJ databases">
        <authorList>
            <person name="Alioto T."/>
            <person name="Alioto T."/>
            <person name="Gomez Garrido J."/>
        </authorList>
    </citation>
    <scope>NUCLEOTIDE SEQUENCE</scope>
</reference>
<protein>
    <submittedName>
        <fullName evidence="2">Uncharacterized protein</fullName>
    </submittedName>
</protein>